<dbReference type="RefSeq" id="WP_013488273.1">
    <property type="nucleotide sequence ID" value="NC_014829.1"/>
</dbReference>
<feature type="coiled-coil region" evidence="1">
    <location>
        <begin position="105"/>
        <end position="132"/>
    </location>
</feature>
<dbReference type="eggNOG" id="COG4980">
    <property type="taxonomic scope" value="Bacteria"/>
</dbReference>
<evidence type="ECO:0000313" key="4">
    <source>
        <dbReference type="Proteomes" id="UP000001401"/>
    </source>
</evidence>
<keyword evidence="2" id="KW-1133">Transmembrane helix</keyword>
<keyword evidence="2" id="KW-0812">Transmembrane</keyword>
<dbReference type="InterPro" id="IPR024623">
    <property type="entry name" value="YtxH"/>
</dbReference>
<reference evidence="3 4" key="1">
    <citation type="submission" date="2010-12" db="EMBL/GenBank/DDBJ databases">
        <title>Complete sequence of Bacillus cellulosilyticus DSM 2522.</title>
        <authorList>
            <consortium name="US DOE Joint Genome Institute"/>
            <person name="Lucas S."/>
            <person name="Copeland A."/>
            <person name="Lapidus A."/>
            <person name="Cheng J.-F."/>
            <person name="Bruce D."/>
            <person name="Goodwin L."/>
            <person name="Pitluck S."/>
            <person name="Chertkov O."/>
            <person name="Detter J.C."/>
            <person name="Han C."/>
            <person name="Tapia R."/>
            <person name="Land M."/>
            <person name="Hauser L."/>
            <person name="Jeffries C."/>
            <person name="Kyrpides N."/>
            <person name="Ivanova N."/>
            <person name="Mikhailova N."/>
            <person name="Brumm P."/>
            <person name="Mead D."/>
            <person name="Woyke T."/>
        </authorList>
    </citation>
    <scope>NUCLEOTIDE SEQUENCE [LARGE SCALE GENOMIC DNA]</scope>
    <source>
        <strain evidence="4">ATCC 21833 / DSM 2522 / FERM P-1141 / JCM 9156 / N-4</strain>
    </source>
</reference>
<dbReference type="HOGENOM" id="CLU_105320_0_2_9"/>
<dbReference type="OrthoDB" id="9810874at2"/>
<dbReference type="InterPro" id="IPR052928">
    <property type="entry name" value="Desiccation-related_membrane"/>
</dbReference>
<evidence type="ECO:0000256" key="2">
    <source>
        <dbReference type="SAM" id="Phobius"/>
    </source>
</evidence>
<dbReference type="KEGG" id="bco:Bcell_1673"/>
<dbReference type="PANTHER" id="PTHR35792">
    <property type="entry name" value="GENERAL STRESS PROTEIN"/>
    <property type="match status" value="1"/>
</dbReference>
<feature type="transmembrane region" description="Helical" evidence="2">
    <location>
        <begin position="9"/>
        <end position="28"/>
    </location>
</feature>
<name>E6TWY6_EVAC2</name>
<keyword evidence="4" id="KW-1185">Reference proteome</keyword>
<dbReference type="Pfam" id="PF12732">
    <property type="entry name" value="YtxH"/>
    <property type="match status" value="1"/>
</dbReference>
<evidence type="ECO:0000256" key="1">
    <source>
        <dbReference type="SAM" id="Coils"/>
    </source>
</evidence>
<gene>
    <name evidence="3" type="ordered locus">Bcell_1673</name>
</gene>
<organism evidence="3 4">
    <name type="scientific">Evansella cellulosilytica (strain ATCC 21833 / DSM 2522 / FERM P-1141 / JCM 9156 / N-4)</name>
    <name type="common">Bacillus cellulosilyticus</name>
    <dbReference type="NCBI Taxonomy" id="649639"/>
    <lineage>
        <taxon>Bacteria</taxon>
        <taxon>Bacillati</taxon>
        <taxon>Bacillota</taxon>
        <taxon>Bacilli</taxon>
        <taxon>Bacillales</taxon>
        <taxon>Bacillaceae</taxon>
        <taxon>Evansella</taxon>
    </lineage>
</organism>
<sequence length="134" mass="14634" precursor="true">MSKIDTKDFLIGAVVGGIIGAATAMLYAPKSGKELRSDINEKAVSAKNKTIELKNTAVEKGSEYGQLAKDQWERLSDKTQQFKEKATSTGEEVSEDVKSVIKSGVEDGKELAQEVVNEIEEAKEKIKEDVNTLK</sequence>
<evidence type="ECO:0000313" key="3">
    <source>
        <dbReference type="EMBL" id="ADU29936.1"/>
    </source>
</evidence>
<proteinExistence type="predicted"/>
<keyword evidence="1" id="KW-0175">Coiled coil</keyword>
<dbReference type="EMBL" id="CP002394">
    <property type="protein sequence ID" value="ADU29936.1"/>
    <property type="molecule type" value="Genomic_DNA"/>
</dbReference>
<dbReference type="Proteomes" id="UP000001401">
    <property type="component" value="Chromosome"/>
</dbReference>
<accession>E6TWY6</accession>
<dbReference type="AlphaFoldDB" id="E6TWY6"/>
<dbReference type="PANTHER" id="PTHR35792:SF1">
    <property type="entry name" value="SLL0268 PROTEIN"/>
    <property type="match status" value="1"/>
</dbReference>
<dbReference type="STRING" id="649639.Bcell_1673"/>
<evidence type="ECO:0008006" key="5">
    <source>
        <dbReference type="Google" id="ProtNLM"/>
    </source>
</evidence>
<protein>
    <recommendedName>
        <fullName evidence="5">Gas vesicle protein</fullName>
    </recommendedName>
</protein>
<keyword evidence="2" id="KW-0472">Membrane</keyword>